<feature type="domain" description="Rhodanese" evidence="1">
    <location>
        <begin position="25"/>
        <end position="115"/>
    </location>
</feature>
<dbReference type="Pfam" id="PF00581">
    <property type="entry name" value="Rhodanese"/>
    <property type="match status" value="1"/>
</dbReference>
<gene>
    <name evidence="2" type="ORF">K8N75_10585</name>
</gene>
<dbReference type="InterPro" id="IPR036873">
    <property type="entry name" value="Rhodanese-like_dom_sf"/>
</dbReference>
<dbReference type="PANTHER" id="PTHR43031:SF1">
    <property type="entry name" value="PYRIDINE NUCLEOTIDE-DISULPHIDE OXIDOREDUCTASE"/>
    <property type="match status" value="1"/>
</dbReference>
<dbReference type="EMBL" id="JAIOUQ010000013">
    <property type="protein sequence ID" value="MBZ2166483.1"/>
    <property type="molecule type" value="Genomic_DNA"/>
</dbReference>
<reference evidence="3" key="1">
    <citation type="journal article" date="2022" name="Microbiol. Resour. Announc.">
        <title>Draft Genome Sequence of a Methanogenic Archaeon from West Spitsbergen Permafrost.</title>
        <authorList>
            <person name="Trubitsyn V."/>
            <person name="Rivkina E."/>
            <person name="Shcherbakova V."/>
        </authorList>
    </citation>
    <scope>NUCLEOTIDE SEQUENCE [LARGE SCALE GENOMIC DNA]</scope>
    <source>
        <strain evidence="3">VT</strain>
    </source>
</reference>
<evidence type="ECO:0000259" key="1">
    <source>
        <dbReference type="PROSITE" id="PS50206"/>
    </source>
</evidence>
<dbReference type="InterPro" id="IPR050229">
    <property type="entry name" value="GlpE_sulfurtransferase"/>
</dbReference>
<keyword evidence="3" id="KW-1185">Reference proteome</keyword>
<dbReference type="CDD" id="cd00158">
    <property type="entry name" value="RHOD"/>
    <property type="match status" value="1"/>
</dbReference>
<name>A0A8T5V0E4_9EURY</name>
<dbReference type="SMART" id="SM00450">
    <property type="entry name" value="RHOD"/>
    <property type="match status" value="1"/>
</dbReference>
<organism evidence="2 3">
    <name type="scientific">Methanobacterium spitsbergense</name>
    <dbReference type="NCBI Taxonomy" id="2874285"/>
    <lineage>
        <taxon>Archaea</taxon>
        <taxon>Methanobacteriati</taxon>
        <taxon>Methanobacteriota</taxon>
        <taxon>Methanomada group</taxon>
        <taxon>Methanobacteria</taxon>
        <taxon>Methanobacteriales</taxon>
        <taxon>Methanobacteriaceae</taxon>
        <taxon>Methanobacterium</taxon>
    </lineage>
</organism>
<dbReference type="SUPFAM" id="SSF52821">
    <property type="entry name" value="Rhodanese/Cell cycle control phosphatase"/>
    <property type="match status" value="1"/>
</dbReference>
<dbReference type="Gene3D" id="3.40.250.10">
    <property type="entry name" value="Rhodanese-like domain"/>
    <property type="match status" value="1"/>
</dbReference>
<evidence type="ECO:0000313" key="2">
    <source>
        <dbReference type="EMBL" id="MBZ2166483.1"/>
    </source>
</evidence>
<dbReference type="PROSITE" id="PS50206">
    <property type="entry name" value="RHODANESE_3"/>
    <property type="match status" value="1"/>
</dbReference>
<sequence>MSQFKQIMGTITPQDAFDLIKSNKNNSNFVILDIRPYDEFEEDHIAGAMNLDYDGHEFQKKVEQLDKNKDYVIYCRSGVRGGYFLEKMRDSGFKTSYNILGGYQGWKISRLPLVK</sequence>
<dbReference type="PANTHER" id="PTHR43031">
    <property type="entry name" value="FAD-DEPENDENT OXIDOREDUCTASE"/>
    <property type="match status" value="1"/>
</dbReference>
<dbReference type="InterPro" id="IPR001763">
    <property type="entry name" value="Rhodanese-like_dom"/>
</dbReference>
<accession>A0A8T5V0E4</accession>
<dbReference type="Proteomes" id="UP000825933">
    <property type="component" value="Unassembled WGS sequence"/>
</dbReference>
<protein>
    <submittedName>
        <fullName evidence="2">Rhodanese-like domain-containing protein</fullName>
    </submittedName>
</protein>
<dbReference type="RefSeq" id="WP_223792034.1">
    <property type="nucleotide sequence ID" value="NZ_JAIOUQ010000013.1"/>
</dbReference>
<comment type="caution">
    <text evidence="2">The sequence shown here is derived from an EMBL/GenBank/DDBJ whole genome shotgun (WGS) entry which is preliminary data.</text>
</comment>
<evidence type="ECO:0000313" key="3">
    <source>
        <dbReference type="Proteomes" id="UP000825933"/>
    </source>
</evidence>
<proteinExistence type="predicted"/>
<dbReference type="AlphaFoldDB" id="A0A8T5V0E4"/>